<organism evidence="1 2">
    <name type="scientific">Pichia membranifaciens NRRL Y-2026</name>
    <dbReference type="NCBI Taxonomy" id="763406"/>
    <lineage>
        <taxon>Eukaryota</taxon>
        <taxon>Fungi</taxon>
        <taxon>Dikarya</taxon>
        <taxon>Ascomycota</taxon>
        <taxon>Saccharomycotina</taxon>
        <taxon>Pichiomycetes</taxon>
        <taxon>Pichiales</taxon>
        <taxon>Pichiaceae</taxon>
        <taxon>Pichia</taxon>
    </lineage>
</organism>
<dbReference type="InterPro" id="IPR007174">
    <property type="entry name" value="Las1"/>
</dbReference>
<dbReference type="GO" id="GO:0090730">
    <property type="term" value="C:Las1 complex"/>
    <property type="evidence" value="ECO:0007669"/>
    <property type="project" value="InterPro"/>
</dbReference>
<dbReference type="Proteomes" id="UP000094455">
    <property type="component" value="Unassembled WGS sequence"/>
</dbReference>
<reference evidence="1 2" key="1">
    <citation type="journal article" date="2016" name="Proc. Natl. Acad. Sci. U.S.A.">
        <title>Comparative genomics of biotechnologically important yeasts.</title>
        <authorList>
            <person name="Riley R."/>
            <person name="Haridas S."/>
            <person name="Wolfe K.H."/>
            <person name="Lopes M.R."/>
            <person name="Hittinger C.T."/>
            <person name="Goeker M."/>
            <person name="Salamov A.A."/>
            <person name="Wisecaver J.H."/>
            <person name="Long T.M."/>
            <person name="Calvey C.H."/>
            <person name="Aerts A.L."/>
            <person name="Barry K.W."/>
            <person name="Choi C."/>
            <person name="Clum A."/>
            <person name="Coughlan A.Y."/>
            <person name="Deshpande S."/>
            <person name="Douglass A.P."/>
            <person name="Hanson S.J."/>
            <person name="Klenk H.-P."/>
            <person name="LaButti K.M."/>
            <person name="Lapidus A."/>
            <person name="Lindquist E.A."/>
            <person name="Lipzen A.M."/>
            <person name="Meier-Kolthoff J.P."/>
            <person name="Ohm R.A."/>
            <person name="Otillar R.P."/>
            <person name="Pangilinan J.L."/>
            <person name="Peng Y."/>
            <person name="Rokas A."/>
            <person name="Rosa C.A."/>
            <person name="Scheuner C."/>
            <person name="Sibirny A.A."/>
            <person name="Slot J.C."/>
            <person name="Stielow J.B."/>
            <person name="Sun H."/>
            <person name="Kurtzman C.P."/>
            <person name="Blackwell M."/>
            <person name="Grigoriev I.V."/>
            <person name="Jeffries T.W."/>
        </authorList>
    </citation>
    <scope>NUCLEOTIDE SEQUENCE [LARGE SCALE GENOMIC DNA]</scope>
    <source>
        <strain evidence="1 2">NRRL Y-2026</strain>
    </source>
</reference>
<dbReference type="GO" id="GO:0000470">
    <property type="term" value="P:maturation of LSU-rRNA"/>
    <property type="evidence" value="ECO:0007669"/>
    <property type="project" value="TreeGrafter"/>
</dbReference>
<evidence type="ECO:0000313" key="2">
    <source>
        <dbReference type="Proteomes" id="UP000094455"/>
    </source>
</evidence>
<proteinExistence type="predicted"/>
<keyword evidence="2" id="KW-1185">Reference proteome</keyword>
<accession>A0A1E3NEF7</accession>
<sequence length="473" mass="55727">MNNPQLTPYKFPQEAEKLYKDFFHSRYPDQKTQAISKVRSYLTKGPIPHSIEITALLTEAILEDEKKTGANLSTYEKSYPRVTSTSSMSDLSIRLQYSMCIIKFVNGLLDPFQQSIYNISLHKLAIELNLPNYFVETRHVSTHERLPSLEMMRLVALRALNWIKSEYWEKAIGQYKEQGALEVNLDQWIECIKNERRIRIKRENDARRKENLLFISEADIEELESVLKNIKKIRKEELQKNRKVKELVTEIGKLNKLIASKPNEFSIQLLIFKNYLILHGEKNENLNEKKMLGLRKMWGEVVEKLEPDFCFKLWTFMFKLATMKTFVKYDQGYVESKLLANQTIQYLQDDREYTQTVGWLIDMLTNVGFVNKTNIESLLNLLMISSDISKKCLPILKQKYYNFLTECKLFEKAEKLESIMTRFWVIDNNFAEKKIQDIDHDAGNYVQNKRVKPSLYLFETFPSWRPVPFGCPP</sequence>
<dbReference type="GO" id="GO:0000460">
    <property type="term" value="P:maturation of 5.8S rRNA"/>
    <property type="evidence" value="ECO:0007669"/>
    <property type="project" value="TreeGrafter"/>
</dbReference>
<dbReference type="GeneID" id="30178662"/>
<dbReference type="PANTHER" id="PTHR15002:SF0">
    <property type="entry name" value="RIBOSOMAL BIOGENESIS PROTEIN LAS1L"/>
    <property type="match status" value="1"/>
</dbReference>
<dbReference type="OrthoDB" id="10263222at2759"/>
<gene>
    <name evidence="1" type="ORF">PICMEDRAFT_18373</name>
</gene>
<dbReference type="GO" id="GO:0030687">
    <property type="term" value="C:preribosome, large subunit precursor"/>
    <property type="evidence" value="ECO:0007669"/>
    <property type="project" value="TreeGrafter"/>
</dbReference>
<evidence type="ECO:0000313" key="1">
    <source>
        <dbReference type="EMBL" id="ODQ44476.1"/>
    </source>
</evidence>
<dbReference type="PANTHER" id="PTHR15002">
    <property type="entry name" value="RIBOSOMAL BIOGENESIS PROTEIN LAS1L"/>
    <property type="match status" value="1"/>
</dbReference>
<dbReference type="RefSeq" id="XP_019015589.1">
    <property type="nucleotide sequence ID" value="XM_019161975.1"/>
</dbReference>
<dbReference type="GO" id="GO:0004519">
    <property type="term" value="F:endonuclease activity"/>
    <property type="evidence" value="ECO:0007669"/>
    <property type="project" value="InterPro"/>
</dbReference>
<name>A0A1E3NEF7_9ASCO</name>
<dbReference type="STRING" id="763406.A0A1E3NEF7"/>
<dbReference type="EMBL" id="KV454007">
    <property type="protein sequence ID" value="ODQ44476.1"/>
    <property type="molecule type" value="Genomic_DNA"/>
</dbReference>
<dbReference type="AlphaFoldDB" id="A0A1E3NEF7"/>
<protein>
    <submittedName>
        <fullName evidence="1">Uncharacterized protein</fullName>
    </submittedName>
</protein>
<dbReference type="Pfam" id="PF04031">
    <property type="entry name" value="Las1"/>
    <property type="match status" value="1"/>
</dbReference>